<proteinExistence type="predicted"/>
<accession>A0A643F9N7</accession>
<dbReference type="AlphaFoldDB" id="A0A643F9N7"/>
<gene>
    <name evidence="6" type="ORF">F7Q92_16300</name>
</gene>
<dbReference type="InterPro" id="IPR004695">
    <property type="entry name" value="SLAC1/Mae1/Ssu1/TehA"/>
</dbReference>
<feature type="transmembrane region" description="Helical" evidence="5">
    <location>
        <begin position="145"/>
        <end position="167"/>
    </location>
</feature>
<dbReference type="PANTHER" id="PTHR37955">
    <property type="entry name" value="TELLURITE RESISTANCE PROTEIN TEHA"/>
    <property type="match status" value="1"/>
</dbReference>
<feature type="transmembrane region" description="Helical" evidence="5">
    <location>
        <begin position="112"/>
        <end position="133"/>
    </location>
</feature>
<comment type="caution">
    <text evidence="6">The sequence shown here is derived from an EMBL/GenBank/DDBJ whole genome shotgun (WGS) entry which is preliminary data.</text>
</comment>
<dbReference type="PANTHER" id="PTHR37955:SF1">
    <property type="entry name" value="DEP DOMAIN-CONTAINING PROTEIN"/>
    <property type="match status" value="1"/>
</dbReference>
<feature type="transmembrane region" description="Helical" evidence="5">
    <location>
        <begin position="205"/>
        <end position="224"/>
    </location>
</feature>
<evidence type="ECO:0000256" key="5">
    <source>
        <dbReference type="SAM" id="Phobius"/>
    </source>
</evidence>
<dbReference type="Gene3D" id="1.50.10.150">
    <property type="entry name" value="Voltage-dependent anion channel"/>
    <property type="match status" value="1"/>
</dbReference>
<dbReference type="CDD" id="cd09323">
    <property type="entry name" value="TDT_SLAC1_like"/>
    <property type="match status" value="1"/>
</dbReference>
<dbReference type="GO" id="GO:0005886">
    <property type="term" value="C:plasma membrane"/>
    <property type="evidence" value="ECO:0007669"/>
    <property type="project" value="TreeGrafter"/>
</dbReference>
<keyword evidence="3 5" id="KW-1133">Transmembrane helix</keyword>
<feature type="transmembrane region" description="Helical" evidence="5">
    <location>
        <begin position="257"/>
        <end position="278"/>
    </location>
</feature>
<dbReference type="GO" id="GO:0046583">
    <property type="term" value="F:monoatomic cation efflux transmembrane transporter activity"/>
    <property type="evidence" value="ECO:0007669"/>
    <property type="project" value="TreeGrafter"/>
</dbReference>
<feature type="transmembrane region" description="Helical" evidence="5">
    <location>
        <begin position="284"/>
        <end position="308"/>
    </location>
</feature>
<feature type="transmembrane region" description="Helical" evidence="5">
    <location>
        <begin position="12"/>
        <end position="30"/>
    </location>
</feature>
<keyword evidence="2 5" id="KW-0812">Transmembrane</keyword>
<dbReference type="RefSeq" id="WP_151125163.1">
    <property type="nucleotide sequence ID" value="NZ_CP088081.1"/>
</dbReference>
<feature type="transmembrane region" description="Helical" evidence="5">
    <location>
        <begin position="230"/>
        <end position="250"/>
    </location>
</feature>
<feature type="transmembrane region" description="Helical" evidence="5">
    <location>
        <begin position="173"/>
        <end position="193"/>
    </location>
</feature>
<evidence type="ECO:0000313" key="6">
    <source>
        <dbReference type="EMBL" id="KAB0577483.1"/>
    </source>
</evidence>
<dbReference type="Pfam" id="PF03595">
    <property type="entry name" value="SLAC1"/>
    <property type="match status" value="1"/>
</dbReference>
<evidence type="ECO:0000256" key="3">
    <source>
        <dbReference type="ARBA" id="ARBA00022989"/>
    </source>
</evidence>
<organism evidence="6 7">
    <name type="scientific">Ideonella dechloratans</name>
    <dbReference type="NCBI Taxonomy" id="36863"/>
    <lineage>
        <taxon>Bacteria</taxon>
        <taxon>Pseudomonadati</taxon>
        <taxon>Pseudomonadota</taxon>
        <taxon>Betaproteobacteria</taxon>
        <taxon>Burkholderiales</taxon>
        <taxon>Sphaerotilaceae</taxon>
        <taxon>Ideonella</taxon>
    </lineage>
</organism>
<comment type="subcellular location">
    <subcellularLocation>
        <location evidence="1">Membrane</location>
        <topology evidence="1">Multi-pass membrane protein</topology>
    </subcellularLocation>
</comment>
<name>A0A643F9N7_IDEDE</name>
<keyword evidence="7" id="KW-1185">Reference proteome</keyword>
<reference evidence="6 7" key="1">
    <citation type="submission" date="2019-09" db="EMBL/GenBank/DDBJ databases">
        <title>Draft genome sequences of 48 bacterial type strains from the CCUG.</title>
        <authorList>
            <person name="Tunovic T."/>
            <person name="Pineiro-Iglesias B."/>
            <person name="Unosson C."/>
            <person name="Inganas E."/>
            <person name="Ohlen M."/>
            <person name="Cardew S."/>
            <person name="Jensie-Markopoulos S."/>
            <person name="Salva-Serra F."/>
            <person name="Jaen-Luchoro D."/>
            <person name="Karlsson R."/>
            <person name="Svensson-Stadler L."/>
            <person name="Chun J."/>
            <person name="Moore E."/>
        </authorList>
    </citation>
    <scope>NUCLEOTIDE SEQUENCE [LARGE SCALE GENOMIC DNA]</scope>
    <source>
        <strain evidence="6 7">CCUG 30977</strain>
    </source>
</reference>
<dbReference type="InterPro" id="IPR052951">
    <property type="entry name" value="Tellurite_res_ion_channel"/>
</dbReference>
<dbReference type="OrthoDB" id="309023at2"/>
<sequence length="332" mass="34943">MASSPTPLKHLAPGWFAIPMGLCGLSLAWWRAAPLMGEMATGIALVCGLAAALAWAALGVASLLRWQHYPQAWAEDLKHPVRHTLVATLPVATLLLATVGVLALGPHPAVRLLWWLGSLGQFGVTLWVMARWWRPREQGGLARPSITPALLIPVVGNVVAPLGGVALGHGEWATAQFGIGLLLWPVVLALLGARSLVQGPMPERLLPTAFILIAPPAVCGSAVMELGAPLALGWLFWGMALFALGWAATLARRLQPLAFSVMHWALSFPLAALASLTLRLAQPGGLLAVLGPVLLALCSLIILGLLMATWRGLREGSLLAPEPVAQIIPSSA</sequence>
<feature type="transmembrane region" description="Helical" evidence="5">
    <location>
        <begin position="42"/>
        <end position="64"/>
    </location>
</feature>
<evidence type="ECO:0000313" key="7">
    <source>
        <dbReference type="Proteomes" id="UP000430120"/>
    </source>
</evidence>
<keyword evidence="4 5" id="KW-0472">Membrane</keyword>
<protein>
    <submittedName>
        <fullName evidence="6">C4-dicarboxylate ABC transporter</fullName>
    </submittedName>
</protein>
<evidence type="ECO:0000256" key="1">
    <source>
        <dbReference type="ARBA" id="ARBA00004141"/>
    </source>
</evidence>
<dbReference type="Proteomes" id="UP000430120">
    <property type="component" value="Unassembled WGS sequence"/>
</dbReference>
<dbReference type="InterPro" id="IPR038665">
    <property type="entry name" value="Voltage-dep_anion_channel_sf"/>
</dbReference>
<evidence type="ECO:0000256" key="2">
    <source>
        <dbReference type="ARBA" id="ARBA00022692"/>
    </source>
</evidence>
<evidence type="ECO:0000256" key="4">
    <source>
        <dbReference type="ARBA" id="ARBA00023136"/>
    </source>
</evidence>
<dbReference type="EMBL" id="VZPB01000046">
    <property type="protein sequence ID" value="KAB0577483.1"/>
    <property type="molecule type" value="Genomic_DNA"/>
</dbReference>
<feature type="transmembrane region" description="Helical" evidence="5">
    <location>
        <begin position="85"/>
        <end position="106"/>
    </location>
</feature>